<dbReference type="Proteomes" id="UP000068447">
    <property type="component" value="Chromosome"/>
</dbReference>
<evidence type="ECO:0000313" key="3">
    <source>
        <dbReference type="Proteomes" id="UP000068447"/>
    </source>
</evidence>
<dbReference type="AlphaFoldDB" id="A0A0U2PDU0"/>
<name>A0A0U2PDU0_9ALTE</name>
<sequence>MGNWVEAILFGLALLAFVLGVSSIIMAMTYKPAAADVQMKSKVEYGFFGVSGLVLGLLFVYAL</sequence>
<reference evidence="2 3" key="1">
    <citation type="submission" date="2015-12" db="EMBL/GenBank/DDBJ databases">
        <title>Complete genome of Lacimicrobium alkaliphilum KCTC 32984.</title>
        <authorList>
            <person name="Kim S.-G."/>
            <person name="Lee Y.-J."/>
        </authorList>
    </citation>
    <scope>NUCLEOTIDE SEQUENCE [LARGE SCALE GENOMIC DNA]</scope>
    <source>
        <strain evidence="2 3">YelD216</strain>
    </source>
</reference>
<evidence type="ECO:0000313" key="2">
    <source>
        <dbReference type="EMBL" id="ALS97245.1"/>
    </source>
</evidence>
<keyword evidence="1" id="KW-1133">Transmembrane helix</keyword>
<gene>
    <name evidence="2" type="ORF">AT746_02420</name>
</gene>
<dbReference type="RefSeq" id="WP_062475948.1">
    <property type="nucleotide sequence ID" value="NZ_CP013650.1"/>
</dbReference>
<organism evidence="2 3">
    <name type="scientific">Lacimicrobium alkaliphilum</name>
    <dbReference type="NCBI Taxonomy" id="1526571"/>
    <lineage>
        <taxon>Bacteria</taxon>
        <taxon>Pseudomonadati</taxon>
        <taxon>Pseudomonadota</taxon>
        <taxon>Gammaproteobacteria</taxon>
        <taxon>Alteromonadales</taxon>
        <taxon>Alteromonadaceae</taxon>
        <taxon>Lacimicrobium</taxon>
    </lineage>
</organism>
<accession>A0A0U2PDU0</accession>
<keyword evidence="1" id="KW-0812">Transmembrane</keyword>
<protein>
    <submittedName>
        <fullName evidence="2">Uncharacterized protein</fullName>
    </submittedName>
</protein>
<evidence type="ECO:0000256" key="1">
    <source>
        <dbReference type="SAM" id="Phobius"/>
    </source>
</evidence>
<proteinExistence type="predicted"/>
<keyword evidence="3" id="KW-1185">Reference proteome</keyword>
<keyword evidence="1" id="KW-0472">Membrane</keyword>
<feature type="transmembrane region" description="Helical" evidence="1">
    <location>
        <begin position="43"/>
        <end position="62"/>
    </location>
</feature>
<dbReference type="EMBL" id="CP013650">
    <property type="protein sequence ID" value="ALS97245.1"/>
    <property type="molecule type" value="Genomic_DNA"/>
</dbReference>
<dbReference type="KEGG" id="lal:AT746_02420"/>